<evidence type="ECO:0000313" key="2">
    <source>
        <dbReference type="EMBL" id="MET1489941.1"/>
    </source>
</evidence>
<keyword evidence="1" id="KW-0812">Transmembrane</keyword>
<keyword evidence="1" id="KW-0472">Membrane</keyword>
<comment type="caution">
    <text evidence="2">The sequence shown here is derived from an EMBL/GenBank/DDBJ whole genome shotgun (WGS) entry which is preliminary data.</text>
</comment>
<evidence type="ECO:0000256" key="1">
    <source>
        <dbReference type="SAM" id="Phobius"/>
    </source>
</evidence>
<sequence length="110" mass="10942">MTTSFAFGNNALSSKTCRVAQPGVVAPVRASGGEARRDAAGQGSPVYSPTTIAMAGALCGTAFAAGLAASGWPPAAALPEFVAMISAGLFSIAGGCLGLLVERLSARRQR</sequence>
<proteinExistence type="predicted"/>
<feature type="transmembrane region" description="Helical" evidence="1">
    <location>
        <begin position="46"/>
        <end position="69"/>
    </location>
</feature>
<evidence type="ECO:0000313" key="3">
    <source>
        <dbReference type="Proteomes" id="UP001548590"/>
    </source>
</evidence>
<name>A0ABV2CPV0_9RHOO</name>
<dbReference type="EMBL" id="JBEWLZ010000004">
    <property type="protein sequence ID" value="MET1489941.1"/>
    <property type="molecule type" value="Genomic_DNA"/>
</dbReference>
<dbReference type="Proteomes" id="UP001548590">
    <property type="component" value="Unassembled WGS sequence"/>
</dbReference>
<gene>
    <name evidence="2" type="ORF">ABVT11_08885</name>
</gene>
<organism evidence="2 3">
    <name type="scientific">Uliginosibacterium paludis</name>
    <dbReference type="NCBI Taxonomy" id="1615952"/>
    <lineage>
        <taxon>Bacteria</taxon>
        <taxon>Pseudomonadati</taxon>
        <taxon>Pseudomonadota</taxon>
        <taxon>Betaproteobacteria</taxon>
        <taxon>Rhodocyclales</taxon>
        <taxon>Zoogloeaceae</taxon>
        <taxon>Uliginosibacterium</taxon>
    </lineage>
</organism>
<feature type="transmembrane region" description="Helical" evidence="1">
    <location>
        <begin position="81"/>
        <end position="101"/>
    </location>
</feature>
<accession>A0ABV2CPV0</accession>
<reference evidence="2 3" key="1">
    <citation type="submission" date="2024-07" db="EMBL/GenBank/DDBJ databases">
        <title>Uliginosibacterium paludis KCTC:42655.</title>
        <authorList>
            <person name="Kim M.K."/>
        </authorList>
    </citation>
    <scope>NUCLEOTIDE SEQUENCE [LARGE SCALE GENOMIC DNA]</scope>
    <source>
        <strain evidence="2 3">KCTC 42655</strain>
    </source>
</reference>
<protein>
    <submittedName>
        <fullName evidence="2">Uncharacterized protein</fullName>
    </submittedName>
</protein>
<dbReference type="RefSeq" id="WP_345923284.1">
    <property type="nucleotide sequence ID" value="NZ_JBDIVF010000001.1"/>
</dbReference>
<keyword evidence="1" id="KW-1133">Transmembrane helix</keyword>
<keyword evidence="3" id="KW-1185">Reference proteome</keyword>